<accession>A0A926EXY9</accession>
<evidence type="ECO:0000256" key="1">
    <source>
        <dbReference type="ARBA" id="ARBA00022448"/>
    </source>
</evidence>
<dbReference type="PROSITE" id="PS51379">
    <property type="entry name" value="4FE4S_FER_2"/>
    <property type="match status" value="1"/>
</dbReference>
<organism evidence="8 9">
    <name type="scientific">Wansuia hejianensis</name>
    <dbReference type="NCBI Taxonomy" id="2763667"/>
    <lineage>
        <taxon>Bacteria</taxon>
        <taxon>Bacillati</taxon>
        <taxon>Bacillota</taxon>
        <taxon>Clostridia</taxon>
        <taxon>Lachnospirales</taxon>
        <taxon>Lachnospiraceae</taxon>
        <taxon>Wansuia</taxon>
    </lineage>
</organism>
<dbReference type="PANTHER" id="PTHR36923">
    <property type="entry name" value="FERREDOXIN"/>
    <property type="match status" value="1"/>
</dbReference>
<dbReference type="PANTHER" id="PTHR36923:SF3">
    <property type="entry name" value="FERREDOXIN"/>
    <property type="match status" value="1"/>
</dbReference>
<feature type="domain" description="4Fe-4S ferredoxin-type" evidence="7">
    <location>
        <begin position="1"/>
        <end position="29"/>
    </location>
</feature>
<comment type="function">
    <text evidence="6">Ferredoxins are iron-sulfur proteins that transfer electrons in a wide variety of metabolic reactions.</text>
</comment>
<keyword evidence="4 6" id="KW-0408">Iron</keyword>
<dbReference type="GO" id="GO:0009055">
    <property type="term" value="F:electron transfer activity"/>
    <property type="evidence" value="ECO:0007669"/>
    <property type="project" value="UniProtKB-UniRule"/>
</dbReference>
<dbReference type="AlphaFoldDB" id="A0A926EXY9"/>
<keyword evidence="1 6" id="KW-0813">Transport</keyword>
<keyword evidence="2 6" id="KW-0479">Metal-binding</keyword>
<gene>
    <name evidence="8" type="ORF">H8689_00410</name>
</gene>
<dbReference type="Gene3D" id="3.30.70.20">
    <property type="match status" value="1"/>
</dbReference>
<comment type="caution">
    <text evidence="8">The sequence shown here is derived from an EMBL/GenBank/DDBJ whole genome shotgun (WGS) entry which is preliminary data.</text>
</comment>
<evidence type="ECO:0000256" key="3">
    <source>
        <dbReference type="ARBA" id="ARBA00022982"/>
    </source>
</evidence>
<dbReference type="InterPro" id="IPR001080">
    <property type="entry name" value="3Fe4S_ferredoxin"/>
</dbReference>
<dbReference type="PRINTS" id="PR00352">
    <property type="entry name" value="3FE4SFRDOXIN"/>
</dbReference>
<dbReference type="Proteomes" id="UP000601522">
    <property type="component" value="Unassembled WGS sequence"/>
</dbReference>
<evidence type="ECO:0000256" key="4">
    <source>
        <dbReference type="ARBA" id="ARBA00023004"/>
    </source>
</evidence>
<keyword evidence="5 6" id="KW-0411">Iron-sulfur</keyword>
<dbReference type="SUPFAM" id="SSF54862">
    <property type="entry name" value="4Fe-4S ferredoxins"/>
    <property type="match status" value="1"/>
</dbReference>
<dbReference type="EMBL" id="JACRTK010000001">
    <property type="protein sequence ID" value="MBC8589607.1"/>
    <property type="molecule type" value="Genomic_DNA"/>
</dbReference>
<sequence>MKAHIDKDACIGCGLCTSICSEVFEMGDDDIAVVIADPVPAEAKENAREAADSCPTEAISIEE</sequence>
<evidence type="ECO:0000256" key="2">
    <source>
        <dbReference type="ARBA" id="ARBA00022723"/>
    </source>
</evidence>
<evidence type="ECO:0000313" key="8">
    <source>
        <dbReference type="EMBL" id="MBC8589607.1"/>
    </source>
</evidence>
<dbReference type="GO" id="GO:0005506">
    <property type="term" value="F:iron ion binding"/>
    <property type="evidence" value="ECO:0007669"/>
    <property type="project" value="UniProtKB-UniRule"/>
</dbReference>
<proteinExistence type="predicted"/>
<protein>
    <recommendedName>
        <fullName evidence="6">Ferredoxin</fullName>
    </recommendedName>
</protein>
<dbReference type="RefSeq" id="WP_249322427.1">
    <property type="nucleotide sequence ID" value="NZ_JACRTK010000001.1"/>
</dbReference>
<evidence type="ECO:0000256" key="6">
    <source>
        <dbReference type="RuleBase" id="RU368020"/>
    </source>
</evidence>
<dbReference type="InterPro" id="IPR017896">
    <property type="entry name" value="4Fe4S_Fe-S-bd"/>
</dbReference>
<reference evidence="8 9" key="1">
    <citation type="submission" date="2020-08" db="EMBL/GenBank/DDBJ databases">
        <title>Genome public.</title>
        <authorList>
            <person name="Liu C."/>
            <person name="Sun Q."/>
        </authorList>
    </citation>
    <scope>NUCLEOTIDE SEQUENCE [LARGE SCALE GENOMIC DNA]</scope>
    <source>
        <strain evidence="8 9">NSJ-26</strain>
    </source>
</reference>
<dbReference type="Pfam" id="PF13459">
    <property type="entry name" value="Fer4_15"/>
    <property type="match status" value="1"/>
</dbReference>
<keyword evidence="9" id="KW-1185">Reference proteome</keyword>
<dbReference type="InterPro" id="IPR051269">
    <property type="entry name" value="Fe-S_cluster_ET"/>
</dbReference>
<name>A0A926EXY9_9FIRM</name>
<evidence type="ECO:0000313" key="9">
    <source>
        <dbReference type="Proteomes" id="UP000601522"/>
    </source>
</evidence>
<dbReference type="GO" id="GO:0051536">
    <property type="term" value="F:iron-sulfur cluster binding"/>
    <property type="evidence" value="ECO:0007669"/>
    <property type="project" value="UniProtKB-KW"/>
</dbReference>
<evidence type="ECO:0000256" key="5">
    <source>
        <dbReference type="ARBA" id="ARBA00023014"/>
    </source>
</evidence>
<evidence type="ECO:0000259" key="7">
    <source>
        <dbReference type="PROSITE" id="PS51379"/>
    </source>
</evidence>
<keyword evidence="3 6" id="KW-0249">Electron transport</keyword>